<evidence type="ECO:0000313" key="2">
    <source>
        <dbReference type="Proteomes" id="UP001283361"/>
    </source>
</evidence>
<dbReference type="EMBL" id="JAWDGP010006811">
    <property type="protein sequence ID" value="KAK3735240.1"/>
    <property type="molecule type" value="Genomic_DNA"/>
</dbReference>
<dbReference type="AlphaFoldDB" id="A0AAE1CTM2"/>
<sequence>MFLENWLVYSAIPYWIYVSRELAGLLGNTVLDLCFSRTGWLTRQYRIGSMFLESWLSNSAIPYWIYVSRELAGLLDNTVMDLSNSRIG</sequence>
<keyword evidence="2" id="KW-1185">Reference proteome</keyword>
<evidence type="ECO:0000313" key="1">
    <source>
        <dbReference type="EMBL" id="KAK3735240.1"/>
    </source>
</evidence>
<reference evidence="1" key="1">
    <citation type="journal article" date="2023" name="G3 (Bethesda)">
        <title>A reference genome for the long-term kleptoplast-retaining sea slug Elysia crispata morphotype clarki.</title>
        <authorList>
            <person name="Eastman K.E."/>
            <person name="Pendleton A.L."/>
            <person name="Shaikh M.A."/>
            <person name="Suttiyut T."/>
            <person name="Ogas R."/>
            <person name="Tomko P."/>
            <person name="Gavelis G."/>
            <person name="Widhalm J.R."/>
            <person name="Wisecaver J.H."/>
        </authorList>
    </citation>
    <scope>NUCLEOTIDE SEQUENCE</scope>
    <source>
        <strain evidence="1">ECLA1</strain>
    </source>
</reference>
<protein>
    <submittedName>
        <fullName evidence="1">Uncharacterized protein</fullName>
    </submittedName>
</protein>
<name>A0AAE1CTM2_9GAST</name>
<gene>
    <name evidence="1" type="ORF">RRG08_052522</name>
</gene>
<organism evidence="1 2">
    <name type="scientific">Elysia crispata</name>
    <name type="common">lettuce slug</name>
    <dbReference type="NCBI Taxonomy" id="231223"/>
    <lineage>
        <taxon>Eukaryota</taxon>
        <taxon>Metazoa</taxon>
        <taxon>Spiralia</taxon>
        <taxon>Lophotrochozoa</taxon>
        <taxon>Mollusca</taxon>
        <taxon>Gastropoda</taxon>
        <taxon>Heterobranchia</taxon>
        <taxon>Euthyneura</taxon>
        <taxon>Panpulmonata</taxon>
        <taxon>Sacoglossa</taxon>
        <taxon>Placobranchoidea</taxon>
        <taxon>Plakobranchidae</taxon>
        <taxon>Elysia</taxon>
    </lineage>
</organism>
<dbReference type="Proteomes" id="UP001283361">
    <property type="component" value="Unassembled WGS sequence"/>
</dbReference>
<proteinExistence type="predicted"/>
<comment type="caution">
    <text evidence="1">The sequence shown here is derived from an EMBL/GenBank/DDBJ whole genome shotgun (WGS) entry which is preliminary data.</text>
</comment>
<accession>A0AAE1CTM2</accession>